<evidence type="ECO:0000256" key="5">
    <source>
        <dbReference type="ARBA" id="ARBA00024074"/>
    </source>
</evidence>
<dbReference type="PRINTS" id="PR00069">
    <property type="entry name" value="ALDKETRDTASE"/>
</dbReference>
<dbReference type="PROSITE" id="PS00062">
    <property type="entry name" value="ALDOKETO_REDUCTASE_2"/>
    <property type="match status" value="1"/>
</dbReference>
<sequence length="319" mass="35940">MTNVSRTTIKLNDGRLMPILGLGTWKTSSSQVFQAAVETAIAAGYRHLDAAYCYRNEKEVGAAIRAKIQQGVIKREDMFIVSKLWCTYNSPEDVPLCLRKTLNDLQLDYVDLYLIHFPVALQRIDDEVFPMKDGKVLTKDIDYLDTWKAMESLVSKGLVKSIGVSNFNILQLERLLSVARIPPAVNQVELHPYLIQTDLVKFCQSKSIALTACSPFGSPGRPPQNHMGEKDPEKLLEDPVVAAIATKHQRSSAQILLRYHVQQGIAVIPKSVRPNHILENTKIFDFSLDEKDMKSLQSLNRGWRACSIEGVKSHPYFPF</sequence>
<dbReference type="InterPro" id="IPR036812">
    <property type="entry name" value="NAD(P)_OxRdtase_dom_sf"/>
</dbReference>
<accession>A0AAD8D5A0</accession>
<protein>
    <recommendedName>
        <fullName evidence="5">alcohol dehydrogenase (NADP(+))</fullName>
        <ecNumber evidence="5">1.1.1.2</ecNumber>
    </recommendedName>
    <alternativeName>
        <fullName evidence="6">S-nitroso-CoA reductase</fullName>
    </alternativeName>
</protein>
<dbReference type="InterPro" id="IPR023210">
    <property type="entry name" value="NADP_OxRdtase_dom"/>
</dbReference>
<keyword evidence="3" id="KW-0521">NADP</keyword>
<dbReference type="Pfam" id="PF00248">
    <property type="entry name" value="Aldo_ket_red"/>
    <property type="match status" value="1"/>
</dbReference>
<dbReference type="SUPFAM" id="SSF51430">
    <property type="entry name" value="NAD(P)-linked oxidoreductase"/>
    <property type="match status" value="1"/>
</dbReference>
<dbReference type="GO" id="GO:0016324">
    <property type="term" value="C:apical plasma membrane"/>
    <property type="evidence" value="ECO:0007669"/>
    <property type="project" value="UniProtKB-SubCell"/>
</dbReference>
<gene>
    <name evidence="15" type="primary">AKR1B1</name>
    <name evidence="15" type="ORF">AOXY_G16954</name>
</gene>
<evidence type="ECO:0000256" key="3">
    <source>
        <dbReference type="ARBA" id="ARBA00022857"/>
    </source>
</evidence>
<dbReference type="InterPro" id="IPR020471">
    <property type="entry name" value="AKR"/>
</dbReference>
<comment type="catalytic activity">
    <reaction evidence="9">
        <text>a primary alcohol + NADP(+) = an aldehyde + NADPH + H(+)</text>
        <dbReference type="Rhea" id="RHEA:15937"/>
        <dbReference type="ChEBI" id="CHEBI:15378"/>
        <dbReference type="ChEBI" id="CHEBI:15734"/>
        <dbReference type="ChEBI" id="CHEBI:17478"/>
        <dbReference type="ChEBI" id="CHEBI:57783"/>
        <dbReference type="ChEBI" id="CHEBI:58349"/>
        <dbReference type="EC" id="1.1.1.2"/>
    </reaction>
</comment>
<name>A0AAD8D5A0_ACIOX</name>
<feature type="site" description="Lowers pKa of active site Tyr" evidence="13">
    <location>
        <position position="83"/>
    </location>
</feature>
<dbReference type="PANTHER" id="PTHR11732">
    <property type="entry name" value="ALDO/KETO REDUCTASE"/>
    <property type="match status" value="1"/>
</dbReference>
<evidence type="ECO:0000259" key="14">
    <source>
        <dbReference type="Pfam" id="PF00248"/>
    </source>
</evidence>
<keyword evidence="4" id="KW-0560">Oxidoreductase</keyword>
<evidence type="ECO:0000256" key="10">
    <source>
        <dbReference type="ARBA" id="ARBA00055218"/>
    </source>
</evidence>
<evidence type="ECO:0000256" key="12">
    <source>
        <dbReference type="PIRSR" id="PIRSR000097-2"/>
    </source>
</evidence>
<evidence type="ECO:0000256" key="7">
    <source>
        <dbReference type="ARBA" id="ARBA00047706"/>
    </source>
</evidence>
<feature type="binding site" evidence="12">
    <location>
        <position position="116"/>
    </location>
    <ligand>
        <name>substrate</name>
    </ligand>
</feature>
<dbReference type="EMBL" id="JAGXEW010000015">
    <property type="protein sequence ID" value="KAK1163463.1"/>
    <property type="molecule type" value="Genomic_DNA"/>
</dbReference>
<dbReference type="Proteomes" id="UP001230051">
    <property type="component" value="Unassembled WGS sequence"/>
</dbReference>
<evidence type="ECO:0000313" key="16">
    <source>
        <dbReference type="Proteomes" id="UP001230051"/>
    </source>
</evidence>
<evidence type="ECO:0000256" key="4">
    <source>
        <dbReference type="ARBA" id="ARBA00023002"/>
    </source>
</evidence>
<comment type="catalytic activity">
    <reaction evidence="8">
        <text>S-nitrosoglutathione + NADPH + H(+) = S-(hydroxysulfenamide)glutathione + NADP(+)</text>
        <dbReference type="Rhea" id="RHEA:63500"/>
        <dbReference type="ChEBI" id="CHEBI:15378"/>
        <dbReference type="ChEBI" id="CHEBI:57783"/>
        <dbReference type="ChEBI" id="CHEBI:58349"/>
        <dbReference type="ChEBI" id="CHEBI:145544"/>
        <dbReference type="ChEBI" id="CHEBI:229723"/>
    </reaction>
</comment>
<evidence type="ECO:0000256" key="11">
    <source>
        <dbReference type="PIRSR" id="PIRSR000097-1"/>
    </source>
</evidence>
<evidence type="ECO:0000256" key="9">
    <source>
        <dbReference type="ARBA" id="ARBA00048262"/>
    </source>
</evidence>
<evidence type="ECO:0000256" key="13">
    <source>
        <dbReference type="PIRSR" id="PIRSR000097-3"/>
    </source>
</evidence>
<evidence type="ECO:0000256" key="6">
    <source>
        <dbReference type="ARBA" id="ARBA00044808"/>
    </source>
</evidence>
<feature type="active site" description="Proton donor" evidence="11">
    <location>
        <position position="54"/>
    </location>
</feature>
<comment type="caution">
    <text evidence="15">The sequence shown here is derived from an EMBL/GenBank/DDBJ whole genome shotgun (WGS) entry which is preliminary data.</text>
</comment>
<evidence type="ECO:0000256" key="1">
    <source>
        <dbReference type="ARBA" id="ARBA00004221"/>
    </source>
</evidence>
<comment type="similarity">
    <text evidence="2">Belongs to the aldo/keto reductase family.</text>
</comment>
<dbReference type="PIRSF" id="PIRSF000097">
    <property type="entry name" value="AKR"/>
    <property type="match status" value="1"/>
</dbReference>
<dbReference type="EC" id="1.1.1.2" evidence="5"/>
<dbReference type="InterPro" id="IPR018170">
    <property type="entry name" value="Aldo/ket_reductase_CS"/>
</dbReference>
<comment type="catalytic activity">
    <reaction evidence="7">
        <text>S-nitroso-CoA + NADPH + H(+) = sulfinamide-CoA + NADP(+)</text>
        <dbReference type="Rhea" id="RHEA:78375"/>
        <dbReference type="ChEBI" id="CHEBI:15378"/>
        <dbReference type="ChEBI" id="CHEBI:57783"/>
        <dbReference type="ChEBI" id="CHEBI:58349"/>
        <dbReference type="ChEBI" id="CHEBI:145546"/>
        <dbReference type="ChEBI" id="CHEBI:145548"/>
    </reaction>
    <physiologicalReaction direction="left-to-right" evidence="7">
        <dbReference type="Rhea" id="RHEA:78376"/>
    </physiologicalReaction>
</comment>
<organism evidence="15 16">
    <name type="scientific">Acipenser oxyrinchus oxyrinchus</name>
    <dbReference type="NCBI Taxonomy" id="40147"/>
    <lineage>
        <taxon>Eukaryota</taxon>
        <taxon>Metazoa</taxon>
        <taxon>Chordata</taxon>
        <taxon>Craniata</taxon>
        <taxon>Vertebrata</taxon>
        <taxon>Euteleostomi</taxon>
        <taxon>Actinopterygii</taxon>
        <taxon>Chondrostei</taxon>
        <taxon>Acipenseriformes</taxon>
        <taxon>Acipenseridae</taxon>
        <taxon>Acipenser</taxon>
    </lineage>
</organism>
<proteinExistence type="inferred from homology"/>
<dbReference type="PROSITE" id="PS00798">
    <property type="entry name" value="ALDOKETO_REDUCTASE_1"/>
    <property type="match status" value="1"/>
</dbReference>
<evidence type="ECO:0000313" key="15">
    <source>
        <dbReference type="EMBL" id="KAK1163463.1"/>
    </source>
</evidence>
<reference evidence="15" key="1">
    <citation type="submission" date="2022-02" db="EMBL/GenBank/DDBJ databases">
        <title>Atlantic sturgeon de novo genome assembly.</title>
        <authorList>
            <person name="Stock M."/>
            <person name="Klopp C."/>
            <person name="Guiguen Y."/>
            <person name="Cabau C."/>
            <person name="Parinello H."/>
            <person name="Santidrian Yebra-Pimentel E."/>
            <person name="Kuhl H."/>
            <person name="Dirks R.P."/>
            <person name="Guessner J."/>
            <person name="Wuertz S."/>
            <person name="Du K."/>
            <person name="Schartl M."/>
        </authorList>
    </citation>
    <scope>NUCLEOTIDE SEQUENCE</scope>
    <source>
        <strain evidence="15">STURGEONOMICS-FGT-2020</strain>
        <tissue evidence="15">Whole blood</tissue>
    </source>
</reference>
<evidence type="ECO:0000256" key="8">
    <source>
        <dbReference type="ARBA" id="ARBA00048207"/>
    </source>
</evidence>
<dbReference type="AlphaFoldDB" id="A0AAD8D5A0"/>
<evidence type="ECO:0000256" key="2">
    <source>
        <dbReference type="ARBA" id="ARBA00007905"/>
    </source>
</evidence>
<dbReference type="FunFam" id="3.20.20.100:FF:000006">
    <property type="entry name" value="Aldo-keto reductase family 1 member A1"/>
    <property type="match status" value="1"/>
</dbReference>
<dbReference type="GO" id="GO:0042593">
    <property type="term" value="P:glucose homeostasis"/>
    <property type="evidence" value="ECO:0007669"/>
    <property type="project" value="UniProtKB-ARBA"/>
</dbReference>
<dbReference type="Gene3D" id="3.20.20.100">
    <property type="entry name" value="NADP-dependent oxidoreductase domain"/>
    <property type="match status" value="1"/>
</dbReference>
<keyword evidence="16" id="KW-1185">Reference proteome</keyword>
<feature type="domain" description="NADP-dependent oxidoreductase" evidence="14">
    <location>
        <begin position="20"/>
        <end position="300"/>
    </location>
</feature>
<dbReference type="GO" id="GO:0008106">
    <property type="term" value="F:alcohol dehydrogenase (NADP+) activity"/>
    <property type="evidence" value="ECO:0007669"/>
    <property type="project" value="UniProtKB-EC"/>
</dbReference>
<comment type="subcellular location">
    <subcellularLocation>
        <location evidence="1">Apical cell membrane</location>
    </subcellularLocation>
</comment>
<comment type="function">
    <text evidence="10">Catalyzes the NADPH-dependent reduction of a wide variety of carbonyl-containing compounds to their corresponding alcohols. Displays enzymatic activity towards endogenous metabolites such as aromatic and aliphatic aldehydes, ketones, monosaccharides and bile acids. Acts as an aldehyde-detoxification enzyme. Also acts as an inhibitor of protein S-nitrosylation by mediating degradation of S-nitroso-coenzyme A (S-nitroso-CoA), a cofactor required to S-nitrosylate proteins. Also acts as a S-nitroso-glutathione reductase by catalyzing the NADPH-dependent reduction of S-nitrosoglutathione. Displays no reductase activity towards retinoids.</text>
</comment>